<organism evidence="1 2">
    <name type="scientific">Phanerochaete sordida</name>
    <dbReference type="NCBI Taxonomy" id="48140"/>
    <lineage>
        <taxon>Eukaryota</taxon>
        <taxon>Fungi</taxon>
        <taxon>Dikarya</taxon>
        <taxon>Basidiomycota</taxon>
        <taxon>Agaricomycotina</taxon>
        <taxon>Agaricomycetes</taxon>
        <taxon>Polyporales</taxon>
        <taxon>Phanerochaetaceae</taxon>
        <taxon>Phanerochaete</taxon>
    </lineage>
</organism>
<dbReference type="EMBL" id="BPQB01000068">
    <property type="protein sequence ID" value="GJE97200.1"/>
    <property type="molecule type" value="Genomic_DNA"/>
</dbReference>
<accession>A0A9P3GPJ0</accession>
<comment type="caution">
    <text evidence="1">The sequence shown here is derived from an EMBL/GenBank/DDBJ whole genome shotgun (WGS) entry which is preliminary data.</text>
</comment>
<name>A0A9P3GPJ0_9APHY</name>
<dbReference type="SUPFAM" id="SSF52047">
    <property type="entry name" value="RNI-like"/>
    <property type="match status" value="1"/>
</dbReference>
<protein>
    <submittedName>
        <fullName evidence="1">Uncharacterized protein</fullName>
    </submittedName>
</protein>
<keyword evidence="2" id="KW-1185">Reference proteome</keyword>
<dbReference type="AlphaFoldDB" id="A0A9P3GPJ0"/>
<dbReference type="OrthoDB" id="10536344at2759"/>
<gene>
    <name evidence="1" type="ORF">PsYK624_134130</name>
</gene>
<evidence type="ECO:0000313" key="1">
    <source>
        <dbReference type="EMBL" id="GJE97200.1"/>
    </source>
</evidence>
<reference evidence="1 2" key="1">
    <citation type="submission" date="2021-08" db="EMBL/GenBank/DDBJ databases">
        <title>Draft Genome Sequence of Phanerochaete sordida strain YK-624.</title>
        <authorList>
            <person name="Mori T."/>
            <person name="Dohra H."/>
            <person name="Suzuki T."/>
            <person name="Kawagishi H."/>
            <person name="Hirai H."/>
        </authorList>
    </citation>
    <scope>NUCLEOTIDE SEQUENCE [LARGE SCALE GENOMIC DNA]</scope>
    <source>
        <strain evidence="1 2">YK-624</strain>
    </source>
</reference>
<sequence>MFSRILQDNPFLHPVVHDVTAGQSRDNVPRLQLVSIQLAGLAPKLERLCLRDGSFYAMPAFRVMVRQHRSLASLFVKNVSFHSVGDVVQLLSSLTQLKHFRMSNISWVAPSTTRPCISSRKTLVRISSLYVGADGGWIADARTSALFSWFVRSGFTEALTAADLSGMPISTSRNLEDVEAVIRCSARSLVFTALKFSADACPSMLSNALSTISQLRTFYLFVPDHLPSLVDTVQFFSGLSCSSLRDIRICLEKLPPHTTSGRPAALRKLDRVLQLPQYSSLRRVTLDHRRGDILAEYFMDDFCHPVQSEERRRTETTQLFSLTHKRGILWYWPVMSRGPVHIPQ</sequence>
<dbReference type="Proteomes" id="UP000703269">
    <property type="component" value="Unassembled WGS sequence"/>
</dbReference>
<evidence type="ECO:0000313" key="2">
    <source>
        <dbReference type="Proteomes" id="UP000703269"/>
    </source>
</evidence>
<proteinExistence type="predicted"/>